<dbReference type="InterPro" id="IPR041577">
    <property type="entry name" value="RT_RNaseH_2"/>
</dbReference>
<evidence type="ECO:0000256" key="2">
    <source>
        <dbReference type="ARBA" id="ARBA00022695"/>
    </source>
</evidence>
<keyword evidence="11" id="KW-1185">Reference proteome</keyword>
<evidence type="ECO:0000256" key="3">
    <source>
        <dbReference type="ARBA" id="ARBA00022722"/>
    </source>
</evidence>
<dbReference type="CDD" id="cd00303">
    <property type="entry name" value="retropepsin_like"/>
    <property type="match status" value="1"/>
</dbReference>
<organism evidence="10 11">
    <name type="scientific">Senna tora</name>
    <dbReference type="NCBI Taxonomy" id="362788"/>
    <lineage>
        <taxon>Eukaryota</taxon>
        <taxon>Viridiplantae</taxon>
        <taxon>Streptophyta</taxon>
        <taxon>Embryophyta</taxon>
        <taxon>Tracheophyta</taxon>
        <taxon>Spermatophyta</taxon>
        <taxon>Magnoliopsida</taxon>
        <taxon>eudicotyledons</taxon>
        <taxon>Gunneridae</taxon>
        <taxon>Pentapetalae</taxon>
        <taxon>rosids</taxon>
        <taxon>fabids</taxon>
        <taxon>Fabales</taxon>
        <taxon>Fabaceae</taxon>
        <taxon>Caesalpinioideae</taxon>
        <taxon>Cassia clade</taxon>
        <taxon>Senna</taxon>
    </lineage>
</organism>
<dbReference type="OrthoDB" id="1428943at2759"/>
<evidence type="ECO:0000256" key="7">
    <source>
        <dbReference type="SAM" id="Phobius"/>
    </source>
</evidence>
<evidence type="ECO:0000259" key="9">
    <source>
        <dbReference type="Pfam" id="PF17919"/>
    </source>
</evidence>
<keyword evidence="7" id="KW-1133">Transmembrane helix</keyword>
<evidence type="ECO:0000256" key="5">
    <source>
        <dbReference type="ARBA" id="ARBA00023268"/>
    </source>
</evidence>
<accession>A0A834WBC4</accession>
<dbReference type="Pfam" id="PF08284">
    <property type="entry name" value="RVP_2"/>
    <property type="match status" value="1"/>
</dbReference>
<evidence type="ECO:0000256" key="1">
    <source>
        <dbReference type="ARBA" id="ARBA00022679"/>
    </source>
</evidence>
<dbReference type="AlphaFoldDB" id="A0A834WBC4"/>
<dbReference type="Pfam" id="PF17919">
    <property type="entry name" value="RT_RNaseH_2"/>
    <property type="match status" value="1"/>
</dbReference>
<evidence type="ECO:0000259" key="8">
    <source>
        <dbReference type="Pfam" id="PF03732"/>
    </source>
</evidence>
<feature type="transmembrane region" description="Helical" evidence="7">
    <location>
        <begin position="715"/>
        <end position="736"/>
    </location>
</feature>
<dbReference type="PANTHER" id="PTHR37984">
    <property type="entry name" value="PROTEIN CBG26694"/>
    <property type="match status" value="1"/>
</dbReference>
<evidence type="ECO:0000256" key="4">
    <source>
        <dbReference type="ARBA" id="ARBA00022759"/>
    </source>
</evidence>
<feature type="compositionally biased region" description="Basic and acidic residues" evidence="6">
    <location>
        <begin position="54"/>
        <end position="65"/>
    </location>
</feature>
<dbReference type="InterPro" id="IPR043502">
    <property type="entry name" value="DNA/RNA_pol_sf"/>
</dbReference>
<dbReference type="Pfam" id="PF03732">
    <property type="entry name" value="Retrotrans_gag"/>
    <property type="match status" value="1"/>
</dbReference>
<comment type="caution">
    <text evidence="10">The sequence shown here is derived from an EMBL/GenBank/DDBJ whole genome shotgun (WGS) entry which is preliminary data.</text>
</comment>
<keyword evidence="1" id="KW-0808">Transferase</keyword>
<dbReference type="EMBL" id="JAAIUW010000010">
    <property type="protein sequence ID" value="KAF7812841.1"/>
    <property type="molecule type" value="Genomic_DNA"/>
</dbReference>
<feature type="domain" description="Reverse transcriptase/retrotransposon-derived protein RNase H-like" evidence="9">
    <location>
        <begin position="578"/>
        <end position="638"/>
    </location>
</feature>
<dbReference type="GO" id="GO:0004519">
    <property type="term" value="F:endonuclease activity"/>
    <property type="evidence" value="ECO:0007669"/>
    <property type="project" value="UniProtKB-KW"/>
</dbReference>
<keyword evidence="5" id="KW-0511">Multifunctional enzyme</keyword>
<keyword evidence="4" id="KW-0255">Endonuclease</keyword>
<protein>
    <submittedName>
        <fullName evidence="10">Ty3/gypsy retrotransposon protein</fullName>
    </submittedName>
</protein>
<dbReference type="InterPro" id="IPR050951">
    <property type="entry name" value="Retrovirus_Pol_polyprotein"/>
</dbReference>
<dbReference type="SUPFAM" id="SSF50630">
    <property type="entry name" value="Acid proteases"/>
    <property type="match status" value="1"/>
</dbReference>
<dbReference type="InterPro" id="IPR021109">
    <property type="entry name" value="Peptidase_aspartic_dom_sf"/>
</dbReference>
<feature type="region of interest" description="Disordered" evidence="6">
    <location>
        <begin position="45"/>
        <end position="68"/>
    </location>
</feature>
<keyword evidence="2" id="KW-0548">Nucleotidyltransferase</keyword>
<dbReference type="SUPFAM" id="SSF56672">
    <property type="entry name" value="DNA/RNA polymerases"/>
    <property type="match status" value="1"/>
</dbReference>
<sequence length="820" mass="92972">MLNHEEAPPIKMYKMKLQELCHKRRWGLPKYSIMKDVVDVATLNAQSHQGDNGRGSRDKDKAHQFDDEEQDVPWWIRNPSRRNHTKMEFPKFEGGDPRGWILKAEKYFRYYQTPEELKVDIAAMYLEGDALDLFAWMNGERIMLYWEELVKALQENYDPAEFQNPDEHFFRVKQVGTVQDYRKEFAKRAARVKNWPEHCLLGVFLSGLKDELVADVRIQKPRSVYKALSLTLEYEAKIGPTMPNKETHYNAPRRIPNFSSWPNKFQTQSISGFGNMMQSASSSNITPTAAMKPWEAECQARRDKGPCTRCGDRFFPGHRCKASLSLLEIGDGDGMEEENDGGSADPSVEETEDVADLAEISLHAILGKYQGSTMKIKGTMASKSVLILIDSGSTHNFISETLVQELRLPVQQVPTFGVQIGNGEVIRCNTICRGIKVKLQGLQLVQDCYPFALGGADMVLGIKWLASLNMVQANWNEMFMIFELNGKKYKLQGIPHLQNNPASLQSLLASTEPEIRNTIPTQIQPIIQHFEGIFTEPNSLPPFRTHTHTIPLLPNSKTPNIRPYRFPYYQKNEIEAQWSTKAENAFQNLKKALTTVSVLSMPDFHQPFVVECDASADGVGAVLTQQGHPIAYFSKAGKENKGADALSRKPQHADFLSLAIPFPLDFASLQNDLSKDDFTEQIIRELQQNPTAYPEFQLVQGMLYYNDRLYFSRFWKIYLLVLSLLFCYCFGIYWVVTRVSLNGLTFDSLEPSTSSKHALNLATKLAFLYFTSSSPPSQLTAVAYLLPLSGSVYFAGKGNWCKIPFGATWVGLRVIQSHEL</sequence>
<dbReference type="Proteomes" id="UP000634136">
    <property type="component" value="Unassembled WGS sequence"/>
</dbReference>
<keyword evidence="4" id="KW-0378">Hydrolase</keyword>
<evidence type="ECO:0000313" key="11">
    <source>
        <dbReference type="Proteomes" id="UP000634136"/>
    </source>
</evidence>
<evidence type="ECO:0000256" key="6">
    <source>
        <dbReference type="SAM" id="MobiDB-lite"/>
    </source>
</evidence>
<proteinExistence type="predicted"/>
<gene>
    <name evidence="10" type="ORF">G2W53_033817</name>
</gene>
<keyword evidence="7" id="KW-0472">Membrane</keyword>
<dbReference type="Gene3D" id="3.30.160.20">
    <property type="match status" value="1"/>
</dbReference>
<dbReference type="Gene3D" id="2.40.70.10">
    <property type="entry name" value="Acid Proteases"/>
    <property type="match status" value="1"/>
</dbReference>
<evidence type="ECO:0000313" key="10">
    <source>
        <dbReference type="EMBL" id="KAF7812841.1"/>
    </source>
</evidence>
<feature type="compositionally biased region" description="Acidic residues" evidence="6">
    <location>
        <begin position="331"/>
        <end position="340"/>
    </location>
</feature>
<dbReference type="PANTHER" id="PTHR37984:SF5">
    <property type="entry name" value="PROTEIN NYNRIN-LIKE"/>
    <property type="match status" value="1"/>
</dbReference>
<keyword evidence="7" id="KW-0812">Transmembrane</keyword>
<dbReference type="InterPro" id="IPR005162">
    <property type="entry name" value="Retrotrans_gag_dom"/>
</dbReference>
<keyword evidence="3" id="KW-0540">Nuclease</keyword>
<name>A0A834WBC4_9FABA</name>
<dbReference type="GO" id="GO:0016779">
    <property type="term" value="F:nucleotidyltransferase activity"/>
    <property type="evidence" value="ECO:0007669"/>
    <property type="project" value="UniProtKB-KW"/>
</dbReference>
<reference evidence="10" key="1">
    <citation type="submission" date="2020-09" db="EMBL/GenBank/DDBJ databases">
        <title>Genome-Enabled Discovery of Anthraquinone Biosynthesis in Senna tora.</title>
        <authorList>
            <person name="Kang S.-H."/>
            <person name="Pandey R.P."/>
            <person name="Lee C.-M."/>
            <person name="Sim J.-S."/>
            <person name="Jeong J.-T."/>
            <person name="Choi B.-S."/>
            <person name="Jung M."/>
            <person name="Ginzburg D."/>
            <person name="Zhao K."/>
            <person name="Won S.Y."/>
            <person name="Oh T.-J."/>
            <person name="Yu Y."/>
            <person name="Kim N.-H."/>
            <person name="Lee O.R."/>
            <person name="Lee T.-H."/>
            <person name="Bashyal P."/>
            <person name="Kim T.-S."/>
            <person name="Lee W.-H."/>
            <person name="Kawkins C."/>
            <person name="Kim C.-K."/>
            <person name="Kim J.S."/>
            <person name="Ahn B.O."/>
            <person name="Rhee S.Y."/>
            <person name="Sohng J.K."/>
        </authorList>
    </citation>
    <scope>NUCLEOTIDE SEQUENCE</scope>
    <source>
        <tissue evidence="10">Leaf</tissue>
    </source>
</reference>
<feature type="domain" description="Retrotransposon gag" evidence="8">
    <location>
        <begin position="121"/>
        <end position="209"/>
    </location>
</feature>
<feature type="region of interest" description="Disordered" evidence="6">
    <location>
        <begin position="331"/>
        <end position="350"/>
    </location>
</feature>
<dbReference type="SUPFAM" id="SSF54768">
    <property type="entry name" value="dsRNA-binding domain-like"/>
    <property type="match status" value="1"/>
</dbReference>